<dbReference type="InterPro" id="IPR036291">
    <property type="entry name" value="NAD(P)-bd_dom_sf"/>
</dbReference>
<comment type="caution">
    <text evidence="4">The sequence shown here is derived from an EMBL/GenBank/DDBJ whole genome shotgun (WGS) entry which is preliminary data.</text>
</comment>
<evidence type="ECO:0000256" key="1">
    <source>
        <dbReference type="ARBA" id="ARBA00023002"/>
    </source>
</evidence>
<evidence type="ECO:0000313" key="5">
    <source>
        <dbReference type="Proteomes" id="UP001524547"/>
    </source>
</evidence>
<dbReference type="InterPro" id="IPR055170">
    <property type="entry name" value="GFO_IDH_MocA-like_dom"/>
</dbReference>
<gene>
    <name evidence="4" type="ORF">NFI88_00435</name>
</gene>
<dbReference type="SUPFAM" id="SSF51735">
    <property type="entry name" value="NAD(P)-binding Rossmann-fold domains"/>
    <property type="match status" value="1"/>
</dbReference>
<reference evidence="4 5" key="1">
    <citation type="submission" date="2022-06" db="EMBL/GenBank/DDBJ databases">
        <title>Rhizosaccharibacter gen. nov. sp. nov. KSS12, endophytic bacteria isolated from sugarcane.</title>
        <authorList>
            <person name="Pitiwittayakul N."/>
        </authorList>
    </citation>
    <scope>NUCLEOTIDE SEQUENCE [LARGE SCALE GENOMIC DNA]</scope>
    <source>
        <strain evidence="4 5">KSS12</strain>
    </source>
</reference>
<dbReference type="Pfam" id="PF22725">
    <property type="entry name" value="GFO_IDH_MocA_C3"/>
    <property type="match status" value="1"/>
</dbReference>
<dbReference type="Pfam" id="PF01408">
    <property type="entry name" value="GFO_IDH_MocA"/>
    <property type="match status" value="1"/>
</dbReference>
<evidence type="ECO:0000259" key="3">
    <source>
        <dbReference type="Pfam" id="PF22725"/>
    </source>
</evidence>
<dbReference type="Gene3D" id="3.40.50.720">
    <property type="entry name" value="NAD(P)-binding Rossmann-like Domain"/>
    <property type="match status" value="1"/>
</dbReference>
<dbReference type="PANTHER" id="PTHR43818">
    <property type="entry name" value="BCDNA.GH03377"/>
    <property type="match status" value="1"/>
</dbReference>
<dbReference type="PANTHER" id="PTHR43818:SF11">
    <property type="entry name" value="BCDNA.GH03377"/>
    <property type="match status" value="1"/>
</dbReference>
<dbReference type="Proteomes" id="UP001524547">
    <property type="component" value="Unassembled WGS sequence"/>
</dbReference>
<feature type="domain" description="Gfo/Idh/MocA-like oxidoreductase N-terminal" evidence="2">
    <location>
        <begin position="20"/>
        <end position="145"/>
    </location>
</feature>
<accession>A0ABT1VSI1</accession>
<protein>
    <submittedName>
        <fullName evidence="4">Gfo/Idh/MocA family oxidoreductase</fullName>
    </submittedName>
</protein>
<keyword evidence="5" id="KW-1185">Reference proteome</keyword>
<dbReference type="RefSeq" id="WP_422918052.1">
    <property type="nucleotide sequence ID" value="NZ_JAMZEJ010000001.1"/>
</dbReference>
<dbReference type="InterPro" id="IPR000683">
    <property type="entry name" value="Gfo/Idh/MocA-like_OxRdtase_N"/>
</dbReference>
<feature type="domain" description="GFO/IDH/MocA-like oxidoreductase" evidence="3">
    <location>
        <begin position="154"/>
        <end position="287"/>
    </location>
</feature>
<name>A0ABT1VSI1_9PROT</name>
<sequence>MNEMVAPRAATVDGPDATVGIGLIGSGFMGRAHALAFRAAGGVFPLAARPVLEVLADATIEQARTAAASLGFHRATADWRALAADPAVDIVAIATPNRFHAPMALAAIEAGKHVYCEKPLATTLADAIAMTRAAEAAGVTTMVGFNYLKNPMLETAREIVRSGEIGEITGYRGIHAEDFMADPDAPFSWRCLPEEAGGALADIGSHAIAVARFLLGEVDAVCGRLDTIHSTRPAPDGGRREVRVDDQANLLLRFRDRPFTATVSASWLASGRDMQLAFELSGTKGALSFTQERFNELKLFRGGPAGRRGFTTLNAGPAHGDYAAFCPAPGHQIGFNDLKTVEVRRLLDAVAAGRDADAGFRDALAVTRVMEAARRSSDDGRWVALAEIADA</sequence>
<keyword evidence="1" id="KW-0560">Oxidoreductase</keyword>
<organism evidence="4 5">
    <name type="scientific">Rhizosaccharibacter radicis</name>
    <dbReference type="NCBI Taxonomy" id="2782605"/>
    <lineage>
        <taxon>Bacteria</taxon>
        <taxon>Pseudomonadati</taxon>
        <taxon>Pseudomonadota</taxon>
        <taxon>Alphaproteobacteria</taxon>
        <taxon>Acetobacterales</taxon>
        <taxon>Acetobacteraceae</taxon>
        <taxon>Rhizosaccharibacter</taxon>
    </lineage>
</organism>
<dbReference type="Gene3D" id="3.30.360.10">
    <property type="entry name" value="Dihydrodipicolinate Reductase, domain 2"/>
    <property type="match status" value="1"/>
</dbReference>
<evidence type="ECO:0000313" key="4">
    <source>
        <dbReference type="EMBL" id="MCQ8239305.1"/>
    </source>
</evidence>
<dbReference type="EMBL" id="JAMZEJ010000001">
    <property type="protein sequence ID" value="MCQ8239305.1"/>
    <property type="molecule type" value="Genomic_DNA"/>
</dbReference>
<dbReference type="InterPro" id="IPR050463">
    <property type="entry name" value="Gfo/Idh/MocA_oxidrdct_glycsds"/>
</dbReference>
<evidence type="ECO:0000259" key="2">
    <source>
        <dbReference type="Pfam" id="PF01408"/>
    </source>
</evidence>
<dbReference type="SUPFAM" id="SSF55347">
    <property type="entry name" value="Glyceraldehyde-3-phosphate dehydrogenase-like, C-terminal domain"/>
    <property type="match status" value="1"/>
</dbReference>
<proteinExistence type="predicted"/>